<name>A0AAE0NT11_9PEZI</name>
<comment type="caution">
    <text evidence="2">The sequence shown here is derived from an EMBL/GenBank/DDBJ whole genome shotgun (WGS) entry which is preliminary data.</text>
</comment>
<proteinExistence type="predicted"/>
<accession>A0AAE0NT11</accession>
<protein>
    <submittedName>
        <fullName evidence="2">Uncharacterized protein</fullName>
    </submittedName>
</protein>
<evidence type="ECO:0000313" key="3">
    <source>
        <dbReference type="Proteomes" id="UP001285441"/>
    </source>
</evidence>
<feature type="compositionally biased region" description="Low complexity" evidence="1">
    <location>
        <begin position="73"/>
        <end position="96"/>
    </location>
</feature>
<evidence type="ECO:0000256" key="1">
    <source>
        <dbReference type="SAM" id="MobiDB-lite"/>
    </source>
</evidence>
<gene>
    <name evidence="2" type="ORF">B0H63DRAFT_151880</name>
</gene>
<reference evidence="2" key="1">
    <citation type="journal article" date="2023" name="Mol. Phylogenet. Evol.">
        <title>Genome-scale phylogeny and comparative genomics of the fungal order Sordariales.</title>
        <authorList>
            <person name="Hensen N."/>
            <person name="Bonometti L."/>
            <person name="Westerberg I."/>
            <person name="Brannstrom I.O."/>
            <person name="Guillou S."/>
            <person name="Cros-Aarteil S."/>
            <person name="Calhoun S."/>
            <person name="Haridas S."/>
            <person name="Kuo A."/>
            <person name="Mondo S."/>
            <person name="Pangilinan J."/>
            <person name="Riley R."/>
            <person name="LaButti K."/>
            <person name="Andreopoulos B."/>
            <person name="Lipzen A."/>
            <person name="Chen C."/>
            <person name="Yan M."/>
            <person name="Daum C."/>
            <person name="Ng V."/>
            <person name="Clum A."/>
            <person name="Steindorff A."/>
            <person name="Ohm R.A."/>
            <person name="Martin F."/>
            <person name="Silar P."/>
            <person name="Natvig D.O."/>
            <person name="Lalanne C."/>
            <person name="Gautier V."/>
            <person name="Ament-Velasquez S.L."/>
            <person name="Kruys A."/>
            <person name="Hutchinson M.I."/>
            <person name="Powell A.J."/>
            <person name="Barry K."/>
            <person name="Miller A.N."/>
            <person name="Grigoriev I.V."/>
            <person name="Debuchy R."/>
            <person name="Gladieux P."/>
            <person name="Hiltunen Thoren M."/>
            <person name="Johannesson H."/>
        </authorList>
    </citation>
    <scope>NUCLEOTIDE SEQUENCE</scope>
    <source>
        <strain evidence="2">CBS 232.78</strain>
    </source>
</reference>
<dbReference type="AlphaFoldDB" id="A0AAE0NT11"/>
<dbReference type="EMBL" id="JAULSW010000003">
    <property type="protein sequence ID" value="KAK3387178.1"/>
    <property type="molecule type" value="Genomic_DNA"/>
</dbReference>
<evidence type="ECO:0000313" key="2">
    <source>
        <dbReference type="EMBL" id="KAK3387178.1"/>
    </source>
</evidence>
<feature type="region of interest" description="Disordered" evidence="1">
    <location>
        <begin position="1"/>
        <end position="167"/>
    </location>
</feature>
<organism evidence="2 3">
    <name type="scientific">Podospora didyma</name>
    <dbReference type="NCBI Taxonomy" id="330526"/>
    <lineage>
        <taxon>Eukaryota</taxon>
        <taxon>Fungi</taxon>
        <taxon>Dikarya</taxon>
        <taxon>Ascomycota</taxon>
        <taxon>Pezizomycotina</taxon>
        <taxon>Sordariomycetes</taxon>
        <taxon>Sordariomycetidae</taxon>
        <taxon>Sordariales</taxon>
        <taxon>Podosporaceae</taxon>
        <taxon>Podospora</taxon>
    </lineage>
</organism>
<reference evidence="2" key="2">
    <citation type="submission" date="2023-06" db="EMBL/GenBank/DDBJ databases">
        <authorList>
            <consortium name="Lawrence Berkeley National Laboratory"/>
            <person name="Haridas S."/>
            <person name="Hensen N."/>
            <person name="Bonometti L."/>
            <person name="Westerberg I."/>
            <person name="Brannstrom I.O."/>
            <person name="Guillou S."/>
            <person name="Cros-Aarteil S."/>
            <person name="Calhoun S."/>
            <person name="Kuo A."/>
            <person name="Mondo S."/>
            <person name="Pangilinan J."/>
            <person name="Riley R."/>
            <person name="LaButti K."/>
            <person name="Andreopoulos B."/>
            <person name="Lipzen A."/>
            <person name="Chen C."/>
            <person name="Yanf M."/>
            <person name="Daum C."/>
            <person name="Ng V."/>
            <person name="Clum A."/>
            <person name="Steindorff A."/>
            <person name="Ohm R."/>
            <person name="Martin F."/>
            <person name="Silar P."/>
            <person name="Natvig D."/>
            <person name="Lalanne C."/>
            <person name="Gautier V."/>
            <person name="Ament-velasquez S.L."/>
            <person name="Kruys A."/>
            <person name="Hutchinson M.I."/>
            <person name="Powell A.J."/>
            <person name="Barry K."/>
            <person name="Miller A.N."/>
            <person name="Grigoriev I.V."/>
            <person name="Debuchy R."/>
            <person name="Gladieux P."/>
            <person name="Thoren M.H."/>
            <person name="Johannesson H."/>
        </authorList>
    </citation>
    <scope>NUCLEOTIDE SEQUENCE</scope>
    <source>
        <strain evidence="2">CBS 232.78</strain>
    </source>
</reference>
<sequence length="633" mass="70018">MAVSESPAIQTPDHDSVKEAPINGSGNPSEEDDLNDEGLSPPPDSPTPVDDSMSQVSSSPLVNALEDEIVVGTKSNNNNTVLNNNNNNSNDNLKSSPLRVTSDQEDVEMDDAEDQPAAAQYPKRKRTSTYHEVPDEDEPEALPIRTEQEARPRPAAKPTKTHGMGGVKGVILGHWRDSQPEDNLEKHAVIGFIDIRDRLRTRIQTTTRDGRSIIEHYPLPPGPGGSWVTFEKVAFDAHLVGFNHHYIKEYVKIRAETARKDETPEEKERLDSEAIQEARRRLEANPPPETGVQPAIAYGPEIPAAAYIPNRPESKKRRMMGSFGGHTAASPTSVTTPSTRTARILLGVWRNSSEQKPDDRHAVYGILGANDMFRVKLVRETRDGRPVQGNFPQGAGALWIHWDEVEFEPHLVSLSRPEIKEYCRIRQRQIDDGEAPEAREANETFAVSEAQQFVRNAPPMGPVATKKEDHGSLPPVAIAMKGSPLANGNGYDEDHEDLKSTLPLSNGNGEVAGSAHELRQSRRNENGVRTRHSLPDVEYRAANRPAPPSALERTQSIARREIARAEAAQLRANQRAASSREGGDEDAKMYMGIKYERKQNGPFEGKLVSQGAIISIDGEDYVEYRVLTKPTFF</sequence>
<dbReference type="Proteomes" id="UP001285441">
    <property type="component" value="Unassembled WGS sequence"/>
</dbReference>
<keyword evidence="3" id="KW-1185">Reference proteome</keyword>
<feature type="compositionally biased region" description="Acidic residues" evidence="1">
    <location>
        <begin position="103"/>
        <end position="114"/>
    </location>
</feature>